<accession>A0A8S5LAE3</accession>
<name>A0A8S5LAE3_9CAUD</name>
<evidence type="ECO:0000256" key="1">
    <source>
        <dbReference type="SAM" id="Coils"/>
    </source>
</evidence>
<protein>
    <submittedName>
        <fullName evidence="2">Uncharacterized protein</fullName>
    </submittedName>
</protein>
<keyword evidence="1" id="KW-0175">Coiled coil</keyword>
<reference evidence="2" key="1">
    <citation type="journal article" date="2021" name="Proc. Natl. Acad. Sci. U.S.A.">
        <title>A Catalog of Tens of Thousands of Viruses from Human Metagenomes Reveals Hidden Associations with Chronic Diseases.</title>
        <authorList>
            <person name="Tisza M.J."/>
            <person name="Buck C.B."/>
        </authorList>
    </citation>
    <scope>NUCLEOTIDE SEQUENCE</scope>
    <source>
        <strain evidence="2">CtPuP5</strain>
    </source>
</reference>
<proteinExistence type="predicted"/>
<feature type="coiled-coil region" evidence="1">
    <location>
        <begin position="1"/>
        <end position="28"/>
    </location>
</feature>
<evidence type="ECO:0000313" key="2">
    <source>
        <dbReference type="EMBL" id="DAD66754.1"/>
    </source>
</evidence>
<sequence>MSEIDRQIEKAKNEREALLAEVVNTRDKFAKSLLSGEGEKIKAEINKPIIIPKKKKFMYKVKKFFERIINTIS</sequence>
<organism evidence="2">
    <name type="scientific">Myoviridae sp. ctPuP5</name>
    <dbReference type="NCBI Taxonomy" id="2823543"/>
    <lineage>
        <taxon>Viruses</taxon>
        <taxon>Duplodnaviria</taxon>
        <taxon>Heunggongvirae</taxon>
        <taxon>Uroviricota</taxon>
        <taxon>Caudoviricetes</taxon>
    </lineage>
</organism>
<dbReference type="EMBL" id="BK014662">
    <property type="protein sequence ID" value="DAD66754.1"/>
    <property type="molecule type" value="Genomic_DNA"/>
</dbReference>